<dbReference type="KEGG" id="taa:NMY3_01194"/>
<feature type="domain" description="Insertion element IS402-like" evidence="1">
    <location>
        <begin position="21"/>
        <end position="65"/>
    </location>
</feature>
<reference evidence="3" key="1">
    <citation type="submission" date="2015-10" db="EMBL/GenBank/DDBJ databases">
        <title>Niche specialization of a soil ammonia-oxidizing archaeon, Candidatus Nitrosocosmicus oleophilus.</title>
        <authorList>
            <person name="Jung M.-Y."/>
            <person name="Rhee S.-K."/>
        </authorList>
    </citation>
    <scope>NUCLEOTIDE SEQUENCE [LARGE SCALE GENOMIC DNA]</scope>
    <source>
        <strain evidence="3">MY3</strain>
    </source>
</reference>
<dbReference type="OrthoDB" id="385362at2157"/>
<dbReference type="Proteomes" id="UP000058925">
    <property type="component" value="Chromosome"/>
</dbReference>
<gene>
    <name evidence="2" type="ORF">NMY3_01194</name>
</gene>
<proteinExistence type="predicted"/>
<dbReference type="AlphaFoldDB" id="A0A654LYT3"/>
<evidence type="ECO:0000313" key="2">
    <source>
        <dbReference type="EMBL" id="ALI35399.1"/>
    </source>
</evidence>
<dbReference type="Pfam" id="PF13340">
    <property type="entry name" value="DUF4096"/>
    <property type="match status" value="1"/>
</dbReference>
<keyword evidence="3" id="KW-1185">Reference proteome</keyword>
<dbReference type="InterPro" id="IPR025161">
    <property type="entry name" value="IS402-like_dom"/>
</dbReference>
<evidence type="ECO:0000313" key="3">
    <source>
        <dbReference type="Proteomes" id="UP000058925"/>
    </source>
</evidence>
<organism evidence="2 3">
    <name type="scientific">Candidatus Nitrosocosmicus oleophilus</name>
    <dbReference type="NCBI Taxonomy" id="1353260"/>
    <lineage>
        <taxon>Archaea</taxon>
        <taxon>Nitrososphaerota</taxon>
        <taxon>Nitrososphaeria</taxon>
        <taxon>Nitrososphaerales</taxon>
        <taxon>Nitrososphaeraceae</taxon>
        <taxon>Candidatus Nitrosocosmicus</taxon>
    </lineage>
</organism>
<protein>
    <recommendedName>
        <fullName evidence="1">Insertion element IS402-like domain-containing protein</fullName>
    </recommendedName>
</protein>
<name>A0A654LYT3_9ARCH</name>
<dbReference type="EMBL" id="CP012850">
    <property type="protein sequence ID" value="ALI35399.1"/>
    <property type="molecule type" value="Genomic_DNA"/>
</dbReference>
<sequence length="65" mass="7619">MSCIQKERAKDRKDICTIINISDELWDEIKLILPNEKPYKTIGRPIVPYRKVLDGILYILRTGCQ</sequence>
<evidence type="ECO:0000259" key="1">
    <source>
        <dbReference type="Pfam" id="PF13340"/>
    </source>
</evidence>
<accession>A0A654LYT3</accession>